<dbReference type="STRING" id="3075.A0A087SLP8"/>
<accession>A0A087SLP8</accession>
<reference evidence="3 5" key="1">
    <citation type="journal article" date="2014" name="BMC Genomics">
        <title>Oil accumulation mechanisms of the oleaginous microalga Chlorella protothecoides revealed through its genome, transcriptomes, and proteomes.</title>
        <authorList>
            <person name="Gao C."/>
            <person name="Wang Y."/>
            <person name="Shen Y."/>
            <person name="Yan D."/>
            <person name="He X."/>
            <person name="Dai J."/>
            <person name="Wu Q."/>
        </authorList>
    </citation>
    <scope>NUCLEOTIDE SEQUENCE [LARGE SCALE GENOMIC DNA]</scope>
    <source>
        <strain evidence="3 5">0710</strain>
    </source>
</reference>
<evidence type="ECO:0000313" key="4">
    <source>
        <dbReference type="EMBL" id="RMZ56077.1"/>
    </source>
</evidence>
<feature type="region of interest" description="Disordered" evidence="1">
    <location>
        <begin position="1"/>
        <end position="48"/>
    </location>
</feature>
<dbReference type="Proteomes" id="UP000279271">
    <property type="component" value="Unassembled WGS sequence"/>
</dbReference>
<keyword evidence="5" id="KW-1185">Reference proteome</keyword>
<dbReference type="eggNOG" id="KOG3933">
    <property type="taxonomic scope" value="Eukaryota"/>
</dbReference>
<dbReference type="InterPro" id="IPR019349">
    <property type="entry name" value="Ribosomal_mS35_mit"/>
</dbReference>
<dbReference type="Proteomes" id="UP000028924">
    <property type="component" value="Unassembled WGS sequence"/>
</dbReference>
<dbReference type="EMBL" id="QOKY01000154">
    <property type="protein sequence ID" value="RMZ56077.1"/>
    <property type="molecule type" value="Genomic_DNA"/>
</dbReference>
<reference evidence="4" key="4">
    <citation type="submission" date="2018-11" db="EMBL/GenBank/DDBJ databases">
        <title>Characterization of plant carbon substrate utilization by Auxenochlorella protothecoides.</title>
        <authorList>
            <person name="Vogler B.W."/>
            <person name="Starkenburg S.R."/>
            <person name="Sudasinghe N."/>
            <person name="Schambach J.Y."/>
            <person name="Rollin J.A."/>
            <person name="Pattathil S."/>
            <person name="Barry A.N."/>
        </authorList>
    </citation>
    <scope>NUCLEOTIDE SEQUENCE [LARGE SCALE GENOMIC DNA]</scope>
    <source>
        <strain evidence="4">UTEX 25</strain>
    </source>
</reference>
<evidence type="ECO:0000256" key="1">
    <source>
        <dbReference type="SAM" id="MobiDB-lite"/>
    </source>
</evidence>
<gene>
    <name evidence="4" type="ORF">APUTEX25_004501</name>
    <name evidence="3" type="ORF">F751_2239</name>
</gene>
<evidence type="ECO:0000313" key="5">
    <source>
        <dbReference type="Proteomes" id="UP000028924"/>
    </source>
</evidence>
<dbReference type="GO" id="GO:0032543">
    <property type="term" value="P:mitochondrial translation"/>
    <property type="evidence" value="ECO:0007669"/>
    <property type="project" value="InterPro"/>
</dbReference>
<dbReference type="GeneID" id="23613630"/>
<dbReference type="EMBL" id="KL662129">
    <property type="protein sequence ID" value="KFM26652.1"/>
    <property type="molecule type" value="Genomic_DNA"/>
</dbReference>
<feature type="domain" description="Small ribosomal subunit protein mS35 mitochondrial conserved" evidence="2">
    <location>
        <begin position="178"/>
        <end position="258"/>
    </location>
</feature>
<sequence length="277" mass="30580">MLACGGAWYSSSQEPPSSTETPSTGDVVPAEGGTEPETSEAPVDRYAGLDPNYQYSKAQLAHYAPDPEKHKRFLPRLSRKDRSSYADPQVEQEFFEEAERFPRVPEGVPLYNLRDVVPEIYQSRSDLHETIKAAKQAMPDKSLDEILAAVGLSHPGPPQGREGARPILEWESTLVLVTGVTESHPANWKARCRVYLRDLQAEAGLSEAALQHIARIAGPRYDRGTGRLRLTSARFPNREDNRREVMRALEALVAEGHRAFPKEQGEAAVGQAAAARA</sequence>
<dbReference type="GO" id="GO:0005763">
    <property type="term" value="C:mitochondrial small ribosomal subunit"/>
    <property type="evidence" value="ECO:0007669"/>
    <property type="project" value="TreeGrafter"/>
</dbReference>
<name>A0A087SLP8_AUXPR</name>
<dbReference type="InterPro" id="IPR039848">
    <property type="entry name" value="Ribosomal_mS35_mt"/>
</dbReference>
<dbReference type="KEGG" id="apro:F751_2239"/>
<evidence type="ECO:0000313" key="6">
    <source>
        <dbReference type="Proteomes" id="UP000279271"/>
    </source>
</evidence>
<protein>
    <recommendedName>
        <fullName evidence="2">Small ribosomal subunit protein mS35 mitochondrial conserved domain-containing protein</fullName>
    </recommendedName>
</protein>
<dbReference type="RefSeq" id="XP_011399590.1">
    <property type="nucleotide sequence ID" value="XM_011401288.1"/>
</dbReference>
<proteinExistence type="predicted"/>
<evidence type="ECO:0000313" key="3">
    <source>
        <dbReference type="EMBL" id="KFM26652.1"/>
    </source>
</evidence>
<feature type="compositionally biased region" description="Low complexity" evidence="1">
    <location>
        <begin position="10"/>
        <end position="24"/>
    </location>
</feature>
<dbReference type="AlphaFoldDB" id="A0A087SLP8"/>
<reference evidence="4" key="3">
    <citation type="submission" date="2018-10" db="EMBL/GenBank/DDBJ databases">
        <authorList>
            <person name="Hovde B."/>
            <person name="Zhang X."/>
        </authorList>
    </citation>
    <scope>NUCLEOTIDE SEQUENCE [LARGE SCALE GENOMIC DNA]</scope>
    <source>
        <strain evidence="4">UTEX 25</strain>
    </source>
</reference>
<dbReference type="OrthoDB" id="283424at2759"/>
<reference evidence="6" key="2">
    <citation type="journal article" date="2018" name="Algal Res.">
        <title>Characterization of plant carbon substrate utilization by Auxenochlorella protothecoides.</title>
        <authorList>
            <person name="Vogler B.W."/>
            <person name="Starkenburg S.R."/>
            <person name="Sudasinghe N."/>
            <person name="Schambach J.Y."/>
            <person name="Rollin J.A."/>
            <person name="Pattathil S."/>
            <person name="Barry A.N."/>
        </authorList>
    </citation>
    <scope>NUCLEOTIDE SEQUENCE [LARGE SCALE GENOMIC DNA]</scope>
    <source>
        <strain evidence="6">UTEX 25</strain>
    </source>
</reference>
<dbReference type="PANTHER" id="PTHR13490">
    <property type="entry name" value="MITOCHONDRIAL 28S RIBOSOMAL PROTEIN S28"/>
    <property type="match status" value="1"/>
</dbReference>
<dbReference type="PANTHER" id="PTHR13490:SF0">
    <property type="entry name" value="SMALL RIBOSOMAL SUBUNIT PROTEIN MS35"/>
    <property type="match status" value="1"/>
</dbReference>
<organism evidence="3 5">
    <name type="scientific">Auxenochlorella protothecoides</name>
    <name type="common">Green microalga</name>
    <name type="synonym">Chlorella protothecoides</name>
    <dbReference type="NCBI Taxonomy" id="3075"/>
    <lineage>
        <taxon>Eukaryota</taxon>
        <taxon>Viridiplantae</taxon>
        <taxon>Chlorophyta</taxon>
        <taxon>core chlorophytes</taxon>
        <taxon>Trebouxiophyceae</taxon>
        <taxon>Chlorellales</taxon>
        <taxon>Chlorellaceae</taxon>
        <taxon>Auxenochlorella</taxon>
    </lineage>
</organism>
<dbReference type="GO" id="GO:0003735">
    <property type="term" value="F:structural constituent of ribosome"/>
    <property type="evidence" value="ECO:0007669"/>
    <property type="project" value="InterPro"/>
</dbReference>
<feature type="region of interest" description="Disordered" evidence="1">
    <location>
        <begin position="61"/>
        <end position="85"/>
    </location>
</feature>
<dbReference type="Pfam" id="PF10213">
    <property type="entry name" value="MRP-S28"/>
    <property type="match status" value="1"/>
</dbReference>
<evidence type="ECO:0000259" key="2">
    <source>
        <dbReference type="Pfam" id="PF10213"/>
    </source>
</evidence>